<feature type="domain" description="DUF1559" evidence="1">
    <location>
        <begin position="18"/>
        <end position="265"/>
    </location>
</feature>
<dbReference type="AlphaFoldDB" id="A0A225EDI2"/>
<dbReference type="Gene3D" id="3.30.700.10">
    <property type="entry name" value="Glycoprotein, Type 4 Pilin"/>
    <property type="match status" value="1"/>
</dbReference>
<protein>
    <recommendedName>
        <fullName evidence="1">DUF1559 domain-containing protein</fullName>
    </recommendedName>
</protein>
<name>A0A225EDI2_9BACT</name>
<gene>
    <name evidence="2" type="ORF">FRUB_00086</name>
</gene>
<dbReference type="Pfam" id="PF07596">
    <property type="entry name" value="SBP_bac_10"/>
    <property type="match status" value="1"/>
</dbReference>
<proteinExistence type="predicted"/>
<keyword evidence="3" id="KW-1185">Reference proteome</keyword>
<dbReference type="PANTHER" id="PTHR30093:SF2">
    <property type="entry name" value="TYPE II SECRETION SYSTEM PROTEIN H"/>
    <property type="match status" value="1"/>
</dbReference>
<reference evidence="3" key="1">
    <citation type="submission" date="2017-06" db="EMBL/GenBank/DDBJ databases">
        <title>Genome analysis of Fimbriiglobus ruber SP5, the first member of the order Planctomycetales with confirmed chitinolytic capability.</title>
        <authorList>
            <person name="Ravin N.V."/>
            <person name="Rakitin A.L."/>
            <person name="Ivanova A.A."/>
            <person name="Beletsky A.V."/>
            <person name="Kulichevskaya I.S."/>
            <person name="Mardanov A.V."/>
            <person name="Dedysh S.N."/>
        </authorList>
    </citation>
    <scope>NUCLEOTIDE SEQUENCE [LARGE SCALE GENOMIC DNA]</scope>
    <source>
        <strain evidence="3">SP5</strain>
    </source>
</reference>
<evidence type="ECO:0000259" key="1">
    <source>
        <dbReference type="Pfam" id="PF07596"/>
    </source>
</evidence>
<sequence length="286" mass="30349">MVIAIIAILIGLLLPAVQKVREAAARTTCSNNLKQLSLAIHNYAGTNGDKLPPLRITLNAATASTSDSTSTSGQASALTGLLPYVEQDALYRAHMAAGDVTVNKGIVVKTFQCPSDDTYGTGVGPNGWAGSCYAVNSLLLATAGWFNVTNVSQPKYSIGNIPDGTSNTVAIAERKMLTETSVTCSRDMPILWTGQDQYYSASIGEYQTTYPSYWATSNWWYSSQSIQPGVVGTTGVRWGANSAHPATVQLGMADGSVRGVNQSTNILTFWLAVMPADGQVLPADWN</sequence>
<dbReference type="PANTHER" id="PTHR30093">
    <property type="entry name" value="GENERAL SECRETION PATHWAY PROTEIN G"/>
    <property type="match status" value="1"/>
</dbReference>
<dbReference type="Proteomes" id="UP000214646">
    <property type="component" value="Unassembled WGS sequence"/>
</dbReference>
<comment type="caution">
    <text evidence="2">The sequence shown here is derived from an EMBL/GenBank/DDBJ whole genome shotgun (WGS) entry which is preliminary data.</text>
</comment>
<dbReference type="SUPFAM" id="SSF54523">
    <property type="entry name" value="Pili subunits"/>
    <property type="match status" value="1"/>
</dbReference>
<dbReference type="EMBL" id="NIDE01000001">
    <property type="protein sequence ID" value="OWK46387.1"/>
    <property type="molecule type" value="Genomic_DNA"/>
</dbReference>
<accession>A0A225EDI2</accession>
<dbReference type="InterPro" id="IPR045584">
    <property type="entry name" value="Pilin-like"/>
</dbReference>
<evidence type="ECO:0000313" key="2">
    <source>
        <dbReference type="EMBL" id="OWK46387.1"/>
    </source>
</evidence>
<dbReference type="InterPro" id="IPR011453">
    <property type="entry name" value="DUF1559"/>
</dbReference>
<evidence type="ECO:0000313" key="3">
    <source>
        <dbReference type="Proteomes" id="UP000214646"/>
    </source>
</evidence>
<organism evidence="2 3">
    <name type="scientific">Fimbriiglobus ruber</name>
    <dbReference type="NCBI Taxonomy" id="1908690"/>
    <lineage>
        <taxon>Bacteria</taxon>
        <taxon>Pseudomonadati</taxon>
        <taxon>Planctomycetota</taxon>
        <taxon>Planctomycetia</taxon>
        <taxon>Gemmatales</taxon>
        <taxon>Gemmataceae</taxon>
        <taxon>Fimbriiglobus</taxon>
    </lineage>
</organism>